<protein>
    <recommendedName>
        <fullName evidence="3">Lipoprotein</fullName>
    </recommendedName>
</protein>
<accession>A0A4Q8QF69</accession>
<comment type="caution">
    <text evidence="1">The sequence shown here is derived from an EMBL/GenBank/DDBJ whole genome shotgun (WGS) entry which is preliminary data.</text>
</comment>
<proteinExistence type="predicted"/>
<name>A0A4Q8QF69_9FLAO</name>
<keyword evidence="2" id="KW-1185">Reference proteome</keyword>
<gene>
    <name evidence="1" type="ORF">EW142_01430</name>
</gene>
<reference evidence="1 2" key="1">
    <citation type="submission" date="2019-02" db="EMBL/GenBank/DDBJ databases">
        <title>Draft genome sequence of Muricauda sp. 176CP4-71.</title>
        <authorList>
            <person name="Park J.-S."/>
        </authorList>
    </citation>
    <scope>NUCLEOTIDE SEQUENCE [LARGE SCALE GENOMIC DNA]</scope>
    <source>
        <strain evidence="1 2">176CP4-71</strain>
    </source>
</reference>
<evidence type="ECO:0000313" key="2">
    <source>
        <dbReference type="Proteomes" id="UP000291981"/>
    </source>
</evidence>
<sequence length="199" mass="22842">MRNLILLLSFLAVLLGCKDNKKNKESPVLEERQANTEEVEVAKQKPVAYGPMDSELVDLIKEIVNDYPIKKVEETPENVHQSYYVSFFKVGSDTLLALCRQPYFFEGFPDYAFAKNETPKEKPEYVGMVEDADMPIFIFDSDGVGNCFYKNAPLVKEYPEKYLTDEGKSHAPEIPPIYKYKVQNGNFKFLGKSKSQWID</sequence>
<evidence type="ECO:0008006" key="3">
    <source>
        <dbReference type="Google" id="ProtNLM"/>
    </source>
</evidence>
<dbReference type="Proteomes" id="UP000291981">
    <property type="component" value="Unassembled WGS sequence"/>
</dbReference>
<organism evidence="1 2">
    <name type="scientific">Flagellimonas allohymeniacidonis</name>
    <dbReference type="NCBI Taxonomy" id="2517819"/>
    <lineage>
        <taxon>Bacteria</taxon>
        <taxon>Pseudomonadati</taxon>
        <taxon>Bacteroidota</taxon>
        <taxon>Flavobacteriia</taxon>
        <taxon>Flavobacteriales</taxon>
        <taxon>Flavobacteriaceae</taxon>
        <taxon>Flagellimonas</taxon>
    </lineage>
</organism>
<evidence type="ECO:0000313" key="1">
    <source>
        <dbReference type="EMBL" id="TAI48494.1"/>
    </source>
</evidence>
<dbReference type="OrthoDB" id="1359725at2"/>
<dbReference type="EMBL" id="SGIU01000001">
    <property type="protein sequence ID" value="TAI48494.1"/>
    <property type="molecule type" value="Genomic_DNA"/>
</dbReference>
<dbReference type="RefSeq" id="WP_130608620.1">
    <property type="nucleotide sequence ID" value="NZ_SGIU01000001.1"/>
</dbReference>
<dbReference type="AlphaFoldDB" id="A0A4Q8QF69"/>
<dbReference type="PROSITE" id="PS51257">
    <property type="entry name" value="PROKAR_LIPOPROTEIN"/>
    <property type="match status" value="1"/>
</dbReference>